<comment type="similarity">
    <text evidence="1">Belongs to the carbohydrate kinase PfkB family.</text>
</comment>
<evidence type="ECO:0000256" key="3">
    <source>
        <dbReference type="ARBA" id="ARBA00022741"/>
    </source>
</evidence>
<evidence type="ECO:0000256" key="2">
    <source>
        <dbReference type="ARBA" id="ARBA00022679"/>
    </source>
</evidence>
<dbReference type="Pfam" id="PF00294">
    <property type="entry name" value="PfkB"/>
    <property type="match status" value="1"/>
</dbReference>
<keyword evidence="4 8" id="KW-0418">Kinase</keyword>
<dbReference type="CDD" id="cd01167">
    <property type="entry name" value="bac_FRK"/>
    <property type="match status" value="1"/>
</dbReference>
<dbReference type="AlphaFoldDB" id="A0AAU8EKK0"/>
<gene>
    <name evidence="8" type="ORF">ABRP34_14790</name>
</gene>
<organism evidence="8">
    <name type="scientific">Arthrobacter sp. K5</name>
    <dbReference type="NCBI Taxonomy" id="2839623"/>
    <lineage>
        <taxon>Bacteria</taxon>
        <taxon>Bacillati</taxon>
        <taxon>Actinomycetota</taxon>
        <taxon>Actinomycetes</taxon>
        <taxon>Micrococcales</taxon>
        <taxon>Micrococcaceae</taxon>
        <taxon>Arthrobacter</taxon>
    </lineage>
</organism>
<evidence type="ECO:0000256" key="5">
    <source>
        <dbReference type="ARBA" id="ARBA00022840"/>
    </source>
</evidence>
<evidence type="ECO:0000256" key="6">
    <source>
        <dbReference type="SAM" id="MobiDB-lite"/>
    </source>
</evidence>
<dbReference type="RefSeq" id="WP_353710767.1">
    <property type="nucleotide sequence ID" value="NZ_CP159279.1"/>
</dbReference>
<sequence length="317" mass="32741">MITVIGESLVDIIDDQRRGNSDPEMHPGGSPLNVAVGCARLDLRTTLVTHFAEDRYGRMIADHLDSNGVRSIVGGSEPTSTALASLDAAGAAQYTFSIGWDINGASIPALAAAESSLHVHTGSIATALPPGNKSVRGLVDAARPHATISFDPNCRPAISPDVAAAREQAEDFVAASDIVKASDEDLLWLYPHRTLEESMAAWLDLGPSLLALTRGANGPVLMTGQGRVETPGEPITVADTVGAGDSFMAGLISGLAQMDMLGAAGRPHLRNLSPDDLHALAAYANRAAAITCSRQGANPPTSAELGPLTGSISAQKA</sequence>
<protein>
    <submittedName>
        <fullName evidence="8">Carbohydrate kinase</fullName>
        <ecNumber evidence="8">2.7.1.-</ecNumber>
    </submittedName>
</protein>
<keyword evidence="2 8" id="KW-0808">Transferase</keyword>
<dbReference type="GO" id="GO:0016301">
    <property type="term" value="F:kinase activity"/>
    <property type="evidence" value="ECO:0007669"/>
    <property type="project" value="UniProtKB-KW"/>
</dbReference>
<dbReference type="EC" id="2.7.1.-" evidence="8"/>
<accession>A0AAU8EKK0</accession>
<dbReference type="PANTHER" id="PTHR43085:SF1">
    <property type="entry name" value="PSEUDOURIDINE KINASE-RELATED"/>
    <property type="match status" value="1"/>
</dbReference>
<proteinExistence type="inferred from homology"/>
<dbReference type="SUPFAM" id="SSF53613">
    <property type="entry name" value="Ribokinase-like"/>
    <property type="match status" value="1"/>
</dbReference>
<reference evidence="8" key="1">
    <citation type="submission" date="2024-06" db="EMBL/GenBank/DDBJ databases">
        <title>Biodegradation of dimethachlon by Arthrobacter sp. K5: mechanistic insights and ecological implications.</title>
        <authorList>
            <person name="Hu S."/>
            <person name="Lu P."/>
        </authorList>
    </citation>
    <scope>NUCLEOTIDE SEQUENCE</scope>
    <source>
        <strain evidence="8">K5</strain>
    </source>
</reference>
<dbReference type="InterPro" id="IPR011611">
    <property type="entry name" value="PfkB_dom"/>
</dbReference>
<dbReference type="PANTHER" id="PTHR43085">
    <property type="entry name" value="HEXOKINASE FAMILY MEMBER"/>
    <property type="match status" value="1"/>
</dbReference>
<dbReference type="InterPro" id="IPR029056">
    <property type="entry name" value="Ribokinase-like"/>
</dbReference>
<dbReference type="EMBL" id="CP159279">
    <property type="protein sequence ID" value="XCH10099.1"/>
    <property type="molecule type" value="Genomic_DNA"/>
</dbReference>
<evidence type="ECO:0000256" key="1">
    <source>
        <dbReference type="ARBA" id="ARBA00010688"/>
    </source>
</evidence>
<keyword evidence="5" id="KW-0067">ATP-binding</keyword>
<dbReference type="InterPro" id="IPR002173">
    <property type="entry name" value="Carboh/pur_kinase_PfkB_CS"/>
</dbReference>
<keyword evidence="3" id="KW-0547">Nucleotide-binding</keyword>
<evidence type="ECO:0000259" key="7">
    <source>
        <dbReference type="Pfam" id="PF00294"/>
    </source>
</evidence>
<evidence type="ECO:0000313" key="8">
    <source>
        <dbReference type="EMBL" id="XCH10099.1"/>
    </source>
</evidence>
<dbReference type="Gene3D" id="3.40.1190.20">
    <property type="match status" value="1"/>
</dbReference>
<dbReference type="GO" id="GO:0005524">
    <property type="term" value="F:ATP binding"/>
    <property type="evidence" value="ECO:0007669"/>
    <property type="project" value="UniProtKB-KW"/>
</dbReference>
<dbReference type="PROSITE" id="PS00584">
    <property type="entry name" value="PFKB_KINASES_2"/>
    <property type="match status" value="1"/>
</dbReference>
<feature type="region of interest" description="Disordered" evidence="6">
    <location>
        <begin position="294"/>
        <end position="317"/>
    </location>
</feature>
<name>A0AAU8EKK0_9MICC</name>
<feature type="domain" description="Carbohydrate kinase PfkB" evidence="7">
    <location>
        <begin position="2"/>
        <end position="301"/>
    </location>
</feature>
<evidence type="ECO:0000256" key="4">
    <source>
        <dbReference type="ARBA" id="ARBA00022777"/>
    </source>
</evidence>
<dbReference type="InterPro" id="IPR050306">
    <property type="entry name" value="PfkB_Carbo_kinase"/>
</dbReference>